<comment type="caution">
    <text evidence="2">The sequence shown here is derived from an EMBL/GenBank/DDBJ whole genome shotgun (WGS) entry which is preliminary data.</text>
</comment>
<protein>
    <submittedName>
        <fullName evidence="2">Uncharacterized protein</fullName>
    </submittedName>
</protein>
<accession>A0A0V1JDH0</accession>
<name>A0A0V1JDH0_TRIPS</name>
<dbReference type="EMBL" id="JYDR01000048">
    <property type="protein sequence ID" value="KRY72181.1"/>
    <property type="molecule type" value="Genomic_DNA"/>
</dbReference>
<evidence type="ECO:0000313" key="1">
    <source>
        <dbReference type="EMBL" id="KRY72181.1"/>
    </source>
</evidence>
<proteinExistence type="predicted"/>
<dbReference type="AlphaFoldDB" id="A0A0V1JDH0"/>
<dbReference type="Proteomes" id="UP000054632">
    <property type="component" value="Unassembled WGS sequence"/>
</dbReference>
<gene>
    <name evidence="1" type="ORF">T4A_13153</name>
    <name evidence="2" type="ORF">T4B_14925</name>
</gene>
<evidence type="ECO:0000313" key="3">
    <source>
        <dbReference type="Proteomes" id="UP000054632"/>
    </source>
</evidence>
<evidence type="ECO:0000313" key="4">
    <source>
        <dbReference type="Proteomes" id="UP000054805"/>
    </source>
</evidence>
<organism evidence="2 4">
    <name type="scientific">Trichinella pseudospiralis</name>
    <name type="common">Parasitic roundworm</name>
    <dbReference type="NCBI Taxonomy" id="6337"/>
    <lineage>
        <taxon>Eukaryota</taxon>
        <taxon>Metazoa</taxon>
        <taxon>Ecdysozoa</taxon>
        <taxon>Nematoda</taxon>
        <taxon>Enoplea</taxon>
        <taxon>Dorylaimia</taxon>
        <taxon>Trichinellida</taxon>
        <taxon>Trichinellidae</taxon>
        <taxon>Trichinella</taxon>
    </lineage>
</organism>
<sequence length="132" mass="14887">MKKECIMESEPISLLPYNKMAFDFAVQQSQSVVQASVMEKHIKSLLFAVIVFFASLYLSEAKVLQACTELEATTGRNSMTSCLCRLQYLLNAINEEIQNLAFKLYINEETPSAVQSGGAMSKRKYEFLRIGK</sequence>
<keyword evidence="4" id="KW-1185">Reference proteome</keyword>
<evidence type="ECO:0000313" key="2">
    <source>
        <dbReference type="EMBL" id="KRZ32990.1"/>
    </source>
</evidence>
<dbReference type="EMBL" id="JYDS01000012">
    <property type="protein sequence ID" value="KRZ32990.1"/>
    <property type="molecule type" value="Genomic_DNA"/>
</dbReference>
<reference evidence="3 4" key="1">
    <citation type="submission" date="2015-01" db="EMBL/GenBank/DDBJ databases">
        <title>Evolution of Trichinella species and genotypes.</title>
        <authorList>
            <person name="Korhonen P.K."/>
            <person name="Edoardo P."/>
            <person name="Giuseppe L.R."/>
            <person name="Gasser R.B."/>
        </authorList>
    </citation>
    <scope>NUCLEOTIDE SEQUENCE [LARGE SCALE GENOMIC DNA]</scope>
    <source>
        <strain evidence="1">ISS13</strain>
        <strain evidence="2">ISS588</strain>
    </source>
</reference>
<dbReference type="Proteomes" id="UP000054805">
    <property type="component" value="Unassembled WGS sequence"/>
</dbReference>